<dbReference type="InterPro" id="IPR001841">
    <property type="entry name" value="Znf_RING"/>
</dbReference>
<keyword evidence="10" id="KW-0862">Zinc</keyword>
<feature type="domain" description="RING-type" evidence="19">
    <location>
        <begin position="329"/>
        <end position="371"/>
    </location>
</feature>
<dbReference type="PROSITE" id="PS50089">
    <property type="entry name" value="ZF_RING_2"/>
    <property type="match status" value="1"/>
</dbReference>
<evidence type="ECO:0000256" key="2">
    <source>
        <dbReference type="ARBA" id="ARBA00004167"/>
    </source>
</evidence>
<keyword evidence="11" id="KW-1133">Transmembrane helix</keyword>
<evidence type="ECO:0000256" key="15">
    <source>
        <dbReference type="ARBA" id="ARBA00047899"/>
    </source>
</evidence>
<dbReference type="GO" id="GO:0008270">
    <property type="term" value="F:zinc ion binding"/>
    <property type="evidence" value="ECO:0007669"/>
    <property type="project" value="UniProtKB-KW"/>
</dbReference>
<dbReference type="AlphaFoldDB" id="A0AAN7MW08"/>
<evidence type="ECO:0000256" key="9">
    <source>
        <dbReference type="ARBA" id="ARBA00022786"/>
    </source>
</evidence>
<dbReference type="Proteomes" id="UP001346149">
    <property type="component" value="Unassembled WGS sequence"/>
</dbReference>
<reference evidence="20 21" key="1">
    <citation type="journal article" date="2023" name="Hortic Res">
        <title>Pangenome of water caltrop reveals structural variations and asymmetric subgenome divergence after allopolyploidization.</title>
        <authorList>
            <person name="Zhang X."/>
            <person name="Chen Y."/>
            <person name="Wang L."/>
            <person name="Yuan Y."/>
            <person name="Fang M."/>
            <person name="Shi L."/>
            <person name="Lu R."/>
            <person name="Comes H.P."/>
            <person name="Ma Y."/>
            <person name="Chen Y."/>
            <person name="Huang G."/>
            <person name="Zhou Y."/>
            <person name="Zheng Z."/>
            <person name="Qiu Y."/>
        </authorList>
    </citation>
    <scope>NUCLEOTIDE SEQUENCE [LARGE SCALE GENOMIC DNA]</scope>
    <source>
        <strain evidence="20">F231</strain>
    </source>
</reference>
<keyword evidence="12" id="KW-0472">Membrane</keyword>
<dbReference type="GO" id="GO:0004674">
    <property type="term" value="F:protein serine/threonine kinase activity"/>
    <property type="evidence" value="ECO:0007669"/>
    <property type="project" value="UniProtKB-KW"/>
</dbReference>
<comment type="catalytic activity">
    <reaction evidence="1">
        <text>S-ubiquitinyl-[E2 ubiquitin-conjugating enzyme]-L-cysteine + [acceptor protein]-L-lysine = [E2 ubiquitin-conjugating enzyme]-L-cysteine + N(6)-ubiquitinyl-[acceptor protein]-L-lysine.</text>
        <dbReference type="EC" id="2.3.2.27"/>
    </reaction>
</comment>
<dbReference type="GO" id="GO:0016020">
    <property type="term" value="C:membrane"/>
    <property type="evidence" value="ECO:0007669"/>
    <property type="project" value="UniProtKB-SubCell"/>
</dbReference>
<keyword evidence="13" id="KW-0325">Glycoprotein</keyword>
<dbReference type="InterPro" id="IPR025287">
    <property type="entry name" value="WAK_GUB"/>
</dbReference>
<evidence type="ECO:0000256" key="11">
    <source>
        <dbReference type="ARBA" id="ARBA00022989"/>
    </source>
</evidence>
<evidence type="ECO:0000256" key="10">
    <source>
        <dbReference type="ARBA" id="ARBA00022833"/>
    </source>
</evidence>
<dbReference type="InterPro" id="IPR046948">
    <property type="entry name" value="ATL20-22-like"/>
</dbReference>
<dbReference type="SMART" id="SM00184">
    <property type="entry name" value="RING"/>
    <property type="match status" value="1"/>
</dbReference>
<dbReference type="Pfam" id="PF13947">
    <property type="entry name" value="GUB_WAK_bind"/>
    <property type="match status" value="1"/>
</dbReference>
<evidence type="ECO:0000256" key="1">
    <source>
        <dbReference type="ARBA" id="ARBA00000900"/>
    </source>
</evidence>
<name>A0AAN7MW08_TRANT</name>
<sequence>MCELRVNTFLLLFFFFFFFILTSLIAAQNCPPVTCGSKSFNIRFPFLLQGNQNQDCGYHGFHLSCSSGSSSFLSETVLKLPNSGDFFVRDISYAKQRINLSDPRNCLAKRLMRLNLSDSPYSAAYVLNFMFLNCSSRNLGFRPNFGVIDCLSDGKNTVLAISSTFWASYMISSYSCMLIETVPVPVSWPMKEDDGYIVDLNDNKLQLSWGTPDCRDCEEDGGTCGLLNYTRQEIGCFNKKTGDSSGRKIARIVSLSITVPALMCSFGIAFSRCCRNREGSEGNGSNSSEQTALQPTVSMVGLSEETIQSFKKMELGQSRRVTGPNDIVCPICLSEYLPKEILRCIPECNHCFHAECIDPWLRMNRKCPLCRNSPCPNA</sequence>
<dbReference type="Gene3D" id="3.30.40.10">
    <property type="entry name" value="Zinc/RING finger domain, C3HC4 (zinc finger)"/>
    <property type="match status" value="1"/>
</dbReference>
<comment type="subcellular location">
    <subcellularLocation>
        <location evidence="2">Membrane</location>
        <topology evidence="2">Single-pass membrane protein</topology>
    </subcellularLocation>
</comment>
<comment type="catalytic activity">
    <reaction evidence="15">
        <text>L-threonyl-[protein] + ATP = O-phospho-L-threonyl-[protein] + ADP + H(+)</text>
        <dbReference type="Rhea" id="RHEA:46608"/>
        <dbReference type="Rhea" id="RHEA-COMP:11060"/>
        <dbReference type="Rhea" id="RHEA-COMP:11605"/>
        <dbReference type="ChEBI" id="CHEBI:15378"/>
        <dbReference type="ChEBI" id="CHEBI:30013"/>
        <dbReference type="ChEBI" id="CHEBI:30616"/>
        <dbReference type="ChEBI" id="CHEBI:61977"/>
        <dbReference type="ChEBI" id="CHEBI:456216"/>
        <dbReference type="EC" id="2.7.11.1"/>
    </reaction>
</comment>
<evidence type="ECO:0000256" key="13">
    <source>
        <dbReference type="ARBA" id="ARBA00023180"/>
    </source>
</evidence>
<dbReference type="EMBL" id="JAXQNO010000003">
    <property type="protein sequence ID" value="KAK4801561.1"/>
    <property type="molecule type" value="Genomic_DNA"/>
</dbReference>
<evidence type="ECO:0000256" key="17">
    <source>
        <dbReference type="PROSITE-ProRule" id="PRU00175"/>
    </source>
</evidence>
<comment type="catalytic activity">
    <reaction evidence="16">
        <text>L-seryl-[protein] + ATP = O-phospho-L-seryl-[protein] + ADP + H(+)</text>
        <dbReference type="Rhea" id="RHEA:17989"/>
        <dbReference type="Rhea" id="RHEA-COMP:9863"/>
        <dbReference type="Rhea" id="RHEA-COMP:11604"/>
        <dbReference type="ChEBI" id="CHEBI:15378"/>
        <dbReference type="ChEBI" id="CHEBI:29999"/>
        <dbReference type="ChEBI" id="CHEBI:30616"/>
        <dbReference type="ChEBI" id="CHEBI:83421"/>
        <dbReference type="ChEBI" id="CHEBI:456216"/>
        <dbReference type="EC" id="2.7.11.1"/>
    </reaction>
</comment>
<gene>
    <name evidence="20" type="ORF">SAY86_022048</name>
</gene>
<evidence type="ECO:0000313" key="21">
    <source>
        <dbReference type="Proteomes" id="UP001346149"/>
    </source>
</evidence>
<keyword evidence="5" id="KW-0812">Transmembrane</keyword>
<feature type="signal peptide" evidence="18">
    <location>
        <begin position="1"/>
        <end position="27"/>
    </location>
</feature>
<keyword evidence="4" id="KW-0808">Transferase</keyword>
<evidence type="ECO:0000256" key="12">
    <source>
        <dbReference type="ARBA" id="ARBA00023136"/>
    </source>
</evidence>
<evidence type="ECO:0000256" key="3">
    <source>
        <dbReference type="ARBA" id="ARBA00004906"/>
    </source>
</evidence>
<evidence type="ECO:0000256" key="18">
    <source>
        <dbReference type="SAM" id="SignalP"/>
    </source>
</evidence>
<keyword evidence="8 17" id="KW-0863">Zinc-finger</keyword>
<dbReference type="SUPFAM" id="SSF57850">
    <property type="entry name" value="RING/U-box"/>
    <property type="match status" value="1"/>
</dbReference>
<keyword evidence="6" id="KW-0479">Metal-binding</keyword>
<dbReference type="Pfam" id="PF13639">
    <property type="entry name" value="zf-RING_2"/>
    <property type="match status" value="1"/>
</dbReference>
<dbReference type="InterPro" id="IPR032872">
    <property type="entry name" value="WAK_assoc_C"/>
</dbReference>
<feature type="chain" id="PRO_5043011658" description="RING-type domain-containing protein" evidence="18">
    <location>
        <begin position="28"/>
        <end position="378"/>
    </location>
</feature>
<dbReference type="PANTHER" id="PTHR46279:SF2">
    <property type="entry name" value="RING-H2 FINGER PROTEIN ATL21A-RELATED"/>
    <property type="match status" value="1"/>
</dbReference>
<dbReference type="Pfam" id="PF14380">
    <property type="entry name" value="WAK_assoc"/>
    <property type="match status" value="1"/>
</dbReference>
<evidence type="ECO:0000256" key="14">
    <source>
        <dbReference type="ARBA" id="ARBA00024209"/>
    </source>
</evidence>
<comment type="pathway">
    <text evidence="3">Protein modification; protein ubiquitination.</text>
</comment>
<comment type="caution">
    <text evidence="20">The sequence shown here is derived from an EMBL/GenBank/DDBJ whole genome shotgun (WGS) entry which is preliminary data.</text>
</comment>
<dbReference type="CDD" id="cd16461">
    <property type="entry name" value="RING-H2_EL5-like"/>
    <property type="match status" value="1"/>
</dbReference>
<dbReference type="GO" id="GO:0030247">
    <property type="term" value="F:polysaccharide binding"/>
    <property type="evidence" value="ECO:0007669"/>
    <property type="project" value="InterPro"/>
</dbReference>
<evidence type="ECO:0000256" key="8">
    <source>
        <dbReference type="ARBA" id="ARBA00022771"/>
    </source>
</evidence>
<evidence type="ECO:0000256" key="16">
    <source>
        <dbReference type="ARBA" id="ARBA00048679"/>
    </source>
</evidence>
<proteinExistence type="inferred from homology"/>
<protein>
    <recommendedName>
        <fullName evidence="19">RING-type domain-containing protein</fullName>
    </recommendedName>
</protein>
<keyword evidence="7 18" id="KW-0732">Signal</keyword>
<keyword evidence="21" id="KW-1185">Reference proteome</keyword>
<evidence type="ECO:0000256" key="5">
    <source>
        <dbReference type="ARBA" id="ARBA00022692"/>
    </source>
</evidence>
<evidence type="ECO:0000256" key="4">
    <source>
        <dbReference type="ARBA" id="ARBA00022679"/>
    </source>
</evidence>
<accession>A0AAN7MW08</accession>
<dbReference type="InterPro" id="IPR013083">
    <property type="entry name" value="Znf_RING/FYVE/PHD"/>
</dbReference>
<comment type="similarity">
    <text evidence="14">Belongs to the RING-type zinc finger family. ATL subfamily.</text>
</comment>
<organism evidence="20 21">
    <name type="scientific">Trapa natans</name>
    <name type="common">Water chestnut</name>
    <dbReference type="NCBI Taxonomy" id="22666"/>
    <lineage>
        <taxon>Eukaryota</taxon>
        <taxon>Viridiplantae</taxon>
        <taxon>Streptophyta</taxon>
        <taxon>Embryophyta</taxon>
        <taxon>Tracheophyta</taxon>
        <taxon>Spermatophyta</taxon>
        <taxon>Magnoliopsida</taxon>
        <taxon>eudicotyledons</taxon>
        <taxon>Gunneridae</taxon>
        <taxon>Pentapetalae</taxon>
        <taxon>rosids</taxon>
        <taxon>malvids</taxon>
        <taxon>Myrtales</taxon>
        <taxon>Lythraceae</taxon>
        <taxon>Trapa</taxon>
    </lineage>
</organism>
<dbReference type="GO" id="GO:0061630">
    <property type="term" value="F:ubiquitin protein ligase activity"/>
    <property type="evidence" value="ECO:0007669"/>
    <property type="project" value="UniProtKB-EC"/>
</dbReference>
<keyword evidence="9" id="KW-0833">Ubl conjugation pathway</keyword>
<evidence type="ECO:0000256" key="7">
    <source>
        <dbReference type="ARBA" id="ARBA00022729"/>
    </source>
</evidence>
<evidence type="ECO:0000259" key="19">
    <source>
        <dbReference type="PROSITE" id="PS50089"/>
    </source>
</evidence>
<evidence type="ECO:0000256" key="6">
    <source>
        <dbReference type="ARBA" id="ARBA00022723"/>
    </source>
</evidence>
<evidence type="ECO:0000313" key="20">
    <source>
        <dbReference type="EMBL" id="KAK4801561.1"/>
    </source>
</evidence>
<dbReference type="PANTHER" id="PTHR46279">
    <property type="entry name" value="RING/U-BOX SUPERFAMILY PROTEIN"/>
    <property type="match status" value="1"/>
</dbReference>